<organism evidence="8 9">
    <name type="scientific">Sphingomonas melonis TY</name>
    <dbReference type="NCBI Taxonomy" id="621456"/>
    <lineage>
        <taxon>Bacteria</taxon>
        <taxon>Pseudomonadati</taxon>
        <taxon>Pseudomonadota</taxon>
        <taxon>Alphaproteobacteria</taxon>
        <taxon>Sphingomonadales</taxon>
        <taxon>Sphingomonadaceae</taxon>
        <taxon>Sphingomonas</taxon>
    </lineage>
</organism>
<dbReference type="GO" id="GO:0031640">
    <property type="term" value="P:killing of cells of another organism"/>
    <property type="evidence" value="ECO:0007669"/>
    <property type="project" value="UniProtKB-KW"/>
</dbReference>
<dbReference type="InterPro" id="IPR023346">
    <property type="entry name" value="Lysozyme-like_dom_sf"/>
</dbReference>
<accession>A0A175Y015</accession>
<keyword evidence="3 7" id="KW-0081">Bacteriolytic enzyme</keyword>
<gene>
    <name evidence="8" type="ORF">AVM11_08755</name>
</gene>
<evidence type="ECO:0000256" key="5">
    <source>
        <dbReference type="ARBA" id="ARBA00023200"/>
    </source>
</evidence>
<dbReference type="InterPro" id="IPR023347">
    <property type="entry name" value="Lysozyme_dom_sf"/>
</dbReference>
<evidence type="ECO:0000256" key="4">
    <source>
        <dbReference type="ARBA" id="ARBA00022801"/>
    </source>
</evidence>
<evidence type="ECO:0000256" key="6">
    <source>
        <dbReference type="ARBA" id="ARBA00023295"/>
    </source>
</evidence>
<dbReference type="AlphaFoldDB" id="A0A175Y015"/>
<evidence type="ECO:0000256" key="1">
    <source>
        <dbReference type="ARBA" id="ARBA00000632"/>
    </source>
</evidence>
<dbReference type="GO" id="GO:0009253">
    <property type="term" value="P:peptidoglycan catabolic process"/>
    <property type="evidence" value="ECO:0007669"/>
    <property type="project" value="InterPro"/>
</dbReference>
<dbReference type="OrthoDB" id="5327667at2"/>
<dbReference type="InterPro" id="IPR033907">
    <property type="entry name" value="Endolysin_autolysin"/>
</dbReference>
<keyword evidence="2 7" id="KW-0929">Antimicrobial</keyword>
<evidence type="ECO:0000256" key="3">
    <source>
        <dbReference type="ARBA" id="ARBA00022638"/>
    </source>
</evidence>
<dbReference type="CDD" id="cd00737">
    <property type="entry name" value="lyz_endolysin_autolysin"/>
    <property type="match status" value="1"/>
</dbReference>
<keyword evidence="6 7" id="KW-0326">Glycosidase</keyword>
<evidence type="ECO:0000313" key="8">
    <source>
        <dbReference type="EMBL" id="KZB94084.1"/>
    </source>
</evidence>
<dbReference type="PANTHER" id="PTHR38107">
    <property type="match status" value="1"/>
</dbReference>
<name>A0A175Y015_9SPHN</name>
<dbReference type="InterPro" id="IPR051018">
    <property type="entry name" value="Bacteriophage_GH24"/>
</dbReference>
<comment type="catalytic activity">
    <reaction evidence="1 7">
        <text>Hydrolysis of (1-&gt;4)-beta-linkages between N-acetylmuramic acid and N-acetyl-D-glucosamine residues in a peptidoglycan and between N-acetyl-D-glucosamine residues in chitodextrins.</text>
        <dbReference type="EC" id="3.2.1.17"/>
    </reaction>
</comment>
<dbReference type="Gene3D" id="1.10.530.40">
    <property type="match status" value="1"/>
</dbReference>
<keyword evidence="5" id="KW-1035">Host cytoplasm</keyword>
<dbReference type="InterPro" id="IPR002196">
    <property type="entry name" value="Glyco_hydro_24"/>
</dbReference>
<keyword evidence="9" id="KW-1185">Reference proteome</keyword>
<dbReference type="Pfam" id="PF00959">
    <property type="entry name" value="Phage_lysozyme"/>
    <property type="match status" value="1"/>
</dbReference>
<dbReference type="HAMAP" id="MF_04110">
    <property type="entry name" value="ENDOLYSIN_T4"/>
    <property type="match status" value="1"/>
</dbReference>
<sequence length="178" mass="19161">MTDRKVGPKALALMHHFEDRELVAYADPGTGGDPYTIGWGMTYYPDGRKVKRGDRITAAQADADFATILDRDFARIVDAAIGNAPTTAAQFGAMVALAYNIGVGPRVWLPGMKKGFRQSQVLKMHLAGRYADAAKAFDGWTTAGGKVMAGLVRRRDAEAALYSGDMAEVARLTHGAVR</sequence>
<dbReference type="RefSeq" id="WP_062125813.1">
    <property type="nucleotide sequence ID" value="NZ_CP017578.1"/>
</dbReference>
<dbReference type="GO" id="GO:0003796">
    <property type="term" value="F:lysozyme activity"/>
    <property type="evidence" value="ECO:0007669"/>
    <property type="project" value="UniProtKB-EC"/>
</dbReference>
<keyword evidence="4 7" id="KW-0378">Hydrolase</keyword>
<protein>
    <recommendedName>
        <fullName evidence="7">Lysozyme</fullName>
        <ecNumber evidence="7">3.2.1.17</ecNumber>
    </recommendedName>
</protein>
<dbReference type="KEGG" id="smy:BJP26_00625"/>
<reference evidence="8" key="1">
    <citation type="submission" date="2016-03" db="EMBL/GenBank/DDBJ databases">
        <title>Sphingomonas melonis TY, whole genome shotgun sequencing.</title>
        <authorList>
            <person name="Wang H."/>
            <person name="Zhu P."/>
        </authorList>
    </citation>
    <scope>NUCLEOTIDE SEQUENCE [LARGE SCALE GENOMIC DNA]</scope>
    <source>
        <strain evidence="8">TY</strain>
    </source>
</reference>
<dbReference type="SUPFAM" id="SSF53955">
    <property type="entry name" value="Lysozyme-like"/>
    <property type="match status" value="1"/>
</dbReference>
<dbReference type="Proteomes" id="UP000078460">
    <property type="component" value="Unassembled WGS sequence"/>
</dbReference>
<comment type="similarity">
    <text evidence="7">Belongs to the glycosyl hydrolase 24 family.</text>
</comment>
<evidence type="ECO:0000256" key="2">
    <source>
        <dbReference type="ARBA" id="ARBA00022529"/>
    </source>
</evidence>
<proteinExistence type="inferred from homology"/>
<dbReference type="PANTHER" id="PTHR38107:SF3">
    <property type="entry name" value="LYSOZYME RRRD-RELATED"/>
    <property type="match status" value="1"/>
</dbReference>
<evidence type="ECO:0000256" key="7">
    <source>
        <dbReference type="RuleBase" id="RU003788"/>
    </source>
</evidence>
<evidence type="ECO:0000313" key="9">
    <source>
        <dbReference type="Proteomes" id="UP000078460"/>
    </source>
</evidence>
<dbReference type="EMBL" id="LQCK02000045">
    <property type="protein sequence ID" value="KZB94084.1"/>
    <property type="molecule type" value="Genomic_DNA"/>
</dbReference>
<dbReference type="GO" id="GO:0016998">
    <property type="term" value="P:cell wall macromolecule catabolic process"/>
    <property type="evidence" value="ECO:0007669"/>
    <property type="project" value="InterPro"/>
</dbReference>
<dbReference type="GO" id="GO:0042742">
    <property type="term" value="P:defense response to bacterium"/>
    <property type="evidence" value="ECO:0007669"/>
    <property type="project" value="UniProtKB-KW"/>
</dbReference>
<comment type="caution">
    <text evidence="8">The sequence shown here is derived from an EMBL/GenBank/DDBJ whole genome shotgun (WGS) entry which is preliminary data.</text>
</comment>
<dbReference type="EC" id="3.2.1.17" evidence="7"/>
<dbReference type="InterPro" id="IPR034690">
    <property type="entry name" value="Endolysin_T4_type"/>
</dbReference>